<dbReference type="GO" id="GO:0019290">
    <property type="term" value="P:siderophore biosynthetic process"/>
    <property type="evidence" value="ECO:0007669"/>
    <property type="project" value="InterPro"/>
</dbReference>
<dbReference type="Proteomes" id="UP000503088">
    <property type="component" value="Chromosome"/>
</dbReference>
<dbReference type="InterPro" id="IPR007310">
    <property type="entry name" value="Aerobactin_biosyn_IucA/IucC_N"/>
</dbReference>
<dbReference type="Pfam" id="PF06276">
    <property type="entry name" value="FhuF"/>
    <property type="match status" value="1"/>
</dbReference>
<dbReference type="RefSeq" id="WP_173224195.1">
    <property type="nucleotide sequence ID" value="NZ_CP048104.1"/>
</dbReference>
<dbReference type="Gene3D" id="6.10.250.3370">
    <property type="match status" value="1"/>
</dbReference>
<feature type="domain" description="Aerobactin siderophore biosynthesis IucA/IucC N-terminal" evidence="3">
    <location>
        <begin position="142"/>
        <end position="384"/>
    </location>
</feature>
<proteinExistence type="inferred from homology"/>
<dbReference type="EMBL" id="CP048104">
    <property type="protein sequence ID" value="QKG85496.1"/>
    <property type="molecule type" value="Genomic_DNA"/>
</dbReference>
<evidence type="ECO:0000259" key="4">
    <source>
        <dbReference type="Pfam" id="PF06276"/>
    </source>
</evidence>
<dbReference type="InterPro" id="IPR022770">
    <property type="entry name" value="IucA/IucC-like_C"/>
</dbReference>
<dbReference type="PANTHER" id="PTHR34384">
    <property type="entry name" value="L-2,3-DIAMINOPROPANOATE--CITRATE LIGASE"/>
    <property type="match status" value="1"/>
</dbReference>
<dbReference type="AlphaFoldDB" id="A0A7D4C8F1"/>
<evidence type="ECO:0000313" key="6">
    <source>
        <dbReference type="Proteomes" id="UP000503088"/>
    </source>
</evidence>
<gene>
    <name evidence="5" type="ORF">GXN76_14230</name>
</gene>
<dbReference type="Gene3D" id="1.10.510.40">
    <property type="match status" value="1"/>
</dbReference>
<comment type="similarity">
    <text evidence="2">Belongs to the IucA/IucC family.</text>
</comment>
<accession>A0A7D4C8F1</accession>
<dbReference type="KEGG" id="kpul:GXN76_14230"/>
<dbReference type="Pfam" id="PF04183">
    <property type="entry name" value="IucA_IucC"/>
    <property type="match status" value="1"/>
</dbReference>
<name>A0A7D4C8F1_9BACL</name>
<dbReference type="PANTHER" id="PTHR34384:SF6">
    <property type="entry name" value="STAPHYLOFERRIN B SYNTHASE"/>
    <property type="match status" value="1"/>
</dbReference>
<dbReference type="Gene3D" id="3.30.310.280">
    <property type="match status" value="1"/>
</dbReference>
<organism evidence="5 6">
    <name type="scientific">Kroppenstedtia pulmonis</name>
    <dbReference type="NCBI Taxonomy" id="1380685"/>
    <lineage>
        <taxon>Bacteria</taxon>
        <taxon>Bacillati</taxon>
        <taxon>Bacillota</taxon>
        <taxon>Bacilli</taxon>
        <taxon>Bacillales</taxon>
        <taxon>Thermoactinomycetaceae</taxon>
        <taxon>Kroppenstedtia</taxon>
    </lineage>
</organism>
<evidence type="ECO:0000259" key="3">
    <source>
        <dbReference type="Pfam" id="PF04183"/>
    </source>
</evidence>
<dbReference type="InterPro" id="IPR037455">
    <property type="entry name" value="LucA/IucC-like"/>
</dbReference>
<evidence type="ECO:0000313" key="5">
    <source>
        <dbReference type="EMBL" id="QKG85496.1"/>
    </source>
</evidence>
<feature type="domain" description="Aerobactin siderophore biosynthesis IucA/IucC-like C-terminal" evidence="4">
    <location>
        <begin position="405"/>
        <end position="572"/>
    </location>
</feature>
<sequence length="592" mass="68606">MNTNMVSPEVLERVGSRIMRQLVESLIYEEVVAVQEQPGVSERRVYHIQGTTEEGEPVVYSAEGIRQRAFGRLRLQSPVIRKTETEEQATVDFARFLSEITDSLQEKPEQILSMVRELNQTWWKDGLVQQGVSAPESPDLPFSTLEGLMVHAHPYHPCYKSRIGFNGEDQQTYGPEFLPEGSLLWVALRKDWAMGPGSPPLNHPEWEEGEVELLRKKIRERGMDPEDYWLVPVHPWQWREQVEPLFFMLMNKHVIIPLGRTRDQYRPQQSIRTMSNTTRTGRADIKLPLSITNTSAKRILGAHHVENAVPVSDWLHGLAQTDDYLSKKGTLFLREWAAVLLDESRLPRTMRQLSYGVLGAIWRESVLQKLKQDEGVVPFTLLCHLDRQGRPLTDPWVKQWGLKPWVRGVLEKTILPQVHLLVKHGVALESHAQNLLLIHRKGFPNRVAFRDLPGGIRIYREKGDTRDLPDLQPIVASHVNAALSIVTDSRAHVRDFLMDGFFHINLSEWSYFLTLHYQLPEEEFWLMAADIIKGYREEMTLYREKWEQWDFFVREVEVGQLTARRLFGEGEEREHQVPNPLSVYKGSRISYN</sequence>
<evidence type="ECO:0000256" key="1">
    <source>
        <dbReference type="ARBA" id="ARBA00004924"/>
    </source>
</evidence>
<protein>
    <submittedName>
        <fullName evidence="5">IucA/IucC family siderophore biosynthesis protein</fullName>
    </submittedName>
</protein>
<dbReference type="GO" id="GO:0016881">
    <property type="term" value="F:acid-amino acid ligase activity"/>
    <property type="evidence" value="ECO:0007669"/>
    <property type="project" value="UniProtKB-ARBA"/>
</dbReference>
<reference evidence="5 6" key="1">
    <citation type="submission" date="2020-01" db="EMBL/GenBank/DDBJ databases">
        <authorList>
            <person name="Gulvik C.A."/>
            <person name="Batra D.G."/>
        </authorList>
    </citation>
    <scope>NUCLEOTIDE SEQUENCE [LARGE SCALE GENOMIC DNA]</scope>
    <source>
        <strain evidence="5 6">W9323</strain>
    </source>
</reference>
<keyword evidence="6" id="KW-1185">Reference proteome</keyword>
<evidence type="ECO:0000256" key="2">
    <source>
        <dbReference type="ARBA" id="ARBA00007832"/>
    </source>
</evidence>
<comment type="pathway">
    <text evidence="1">Siderophore biosynthesis.</text>
</comment>